<evidence type="ECO:0000256" key="7">
    <source>
        <dbReference type="RuleBase" id="RU003792"/>
    </source>
</evidence>
<dbReference type="Pfam" id="PF01416">
    <property type="entry name" value="PseudoU_synth_1"/>
    <property type="match status" value="2"/>
</dbReference>
<feature type="active site" description="Nucleophile" evidence="4 5">
    <location>
        <position position="62"/>
    </location>
</feature>
<evidence type="ECO:0000313" key="9">
    <source>
        <dbReference type="EMBL" id="CAL65409.1"/>
    </source>
</evidence>
<dbReference type="eggNOG" id="COG0101">
    <property type="taxonomic scope" value="Bacteria"/>
</dbReference>
<dbReference type="InterPro" id="IPR020103">
    <property type="entry name" value="PsdUridine_synth_cat_dom_sf"/>
</dbReference>
<feature type="domain" description="Pseudouridine synthase I TruA alpha/beta" evidence="8">
    <location>
        <begin position="19"/>
        <end position="114"/>
    </location>
</feature>
<dbReference type="KEGG" id="gfo:GFO_0425"/>
<evidence type="ECO:0000256" key="3">
    <source>
        <dbReference type="ARBA" id="ARBA00023235"/>
    </source>
</evidence>
<dbReference type="PIRSF" id="PIRSF001430">
    <property type="entry name" value="tRNA_psdUrid_synth"/>
    <property type="match status" value="1"/>
</dbReference>
<evidence type="ECO:0000259" key="8">
    <source>
        <dbReference type="Pfam" id="PF01416"/>
    </source>
</evidence>
<gene>
    <name evidence="4 9" type="primary">truA</name>
    <name evidence="9" type="ordered locus">GFO_0425</name>
</gene>
<feature type="binding site" evidence="4 6">
    <location>
        <position position="120"/>
    </location>
    <ligand>
        <name>substrate</name>
    </ligand>
</feature>
<feature type="domain" description="Pseudouridine synthase I TruA alpha/beta" evidence="8">
    <location>
        <begin position="151"/>
        <end position="253"/>
    </location>
</feature>
<accession>A0LYG4</accession>
<dbReference type="PANTHER" id="PTHR11142:SF0">
    <property type="entry name" value="TRNA PSEUDOURIDINE SYNTHASE-LIKE 1"/>
    <property type="match status" value="1"/>
</dbReference>
<evidence type="ECO:0000256" key="6">
    <source>
        <dbReference type="PIRSR" id="PIRSR001430-2"/>
    </source>
</evidence>
<dbReference type="Proteomes" id="UP000000755">
    <property type="component" value="Chromosome"/>
</dbReference>
<dbReference type="HAMAP" id="MF_00171">
    <property type="entry name" value="TruA"/>
    <property type="match status" value="1"/>
</dbReference>
<dbReference type="Gene3D" id="3.30.70.660">
    <property type="entry name" value="Pseudouridine synthase I, catalytic domain, C-terminal subdomain"/>
    <property type="match status" value="1"/>
</dbReference>
<keyword evidence="2 4" id="KW-0819">tRNA processing</keyword>
<comment type="catalytic activity">
    <reaction evidence="4 7">
        <text>uridine(38/39/40) in tRNA = pseudouridine(38/39/40) in tRNA</text>
        <dbReference type="Rhea" id="RHEA:22376"/>
        <dbReference type="Rhea" id="RHEA-COMP:10085"/>
        <dbReference type="Rhea" id="RHEA-COMP:10087"/>
        <dbReference type="ChEBI" id="CHEBI:65314"/>
        <dbReference type="ChEBI" id="CHEBI:65315"/>
        <dbReference type="EC" id="5.4.99.12"/>
    </reaction>
</comment>
<reference evidence="9 10" key="1">
    <citation type="journal article" date="2006" name="Environ. Microbiol.">
        <title>Whole genome analysis of the marine Bacteroidetes'Gramella forsetii' reveals adaptations to degradation of polymeric organic matter.</title>
        <authorList>
            <person name="Bauer M."/>
            <person name="Kube M."/>
            <person name="Teeling H."/>
            <person name="Richter M."/>
            <person name="Lombardot T."/>
            <person name="Allers E."/>
            <person name="Wuerdemann C.A."/>
            <person name="Quast C."/>
            <person name="Kuhl H."/>
            <person name="Knaust F."/>
            <person name="Woebken D."/>
            <person name="Bischof K."/>
            <person name="Mussmann M."/>
            <person name="Choudhuri J.V."/>
            <person name="Meyer F."/>
            <person name="Reinhardt R."/>
            <person name="Amann R.I."/>
            <person name="Gloeckner F.O."/>
        </authorList>
    </citation>
    <scope>NUCLEOTIDE SEQUENCE [LARGE SCALE GENOMIC DNA]</scope>
    <source>
        <strain evidence="9 10">KT0803</strain>
    </source>
</reference>
<protein>
    <recommendedName>
        <fullName evidence="4">tRNA pseudouridine synthase A</fullName>
        <ecNumber evidence="4">5.4.99.12</ecNumber>
    </recommendedName>
    <alternativeName>
        <fullName evidence="4">tRNA pseudouridine(38-40) synthase</fullName>
    </alternativeName>
    <alternativeName>
        <fullName evidence="4">tRNA pseudouridylate synthase I</fullName>
    </alternativeName>
    <alternativeName>
        <fullName evidence="4">tRNA-uridine isomerase I</fullName>
    </alternativeName>
</protein>
<evidence type="ECO:0000256" key="2">
    <source>
        <dbReference type="ARBA" id="ARBA00022694"/>
    </source>
</evidence>
<dbReference type="GO" id="GO:0031119">
    <property type="term" value="P:tRNA pseudouridine synthesis"/>
    <property type="evidence" value="ECO:0007669"/>
    <property type="project" value="UniProtKB-UniRule"/>
</dbReference>
<dbReference type="InterPro" id="IPR020097">
    <property type="entry name" value="PsdUridine_synth_TruA_a/b_dom"/>
</dbReference>
<comment type="subunit">
    <text evidence="4">Homodimer.</text>
</comment>
<dbReference type="Gene3D" id="3.30.70.580">
    <property type="entry name" value="Pseudouridine synthase I, catalytic domain, N-terminal subdomain"/>
    <property type="match status" value="1"/>
</dbReference>
<dbReference type="STRING" id="411154.GFO_0425"/>
<organism evidence="9 10">
    <name type="scientific">Christiangramia forsetii (strain DSM 17595 / CGMCC 1.15422 / KT0803)</name>
    <name type="common">Gramella forsetii</name>
    <dbReference type="NCBI Taxonomy" id="411154"/>
    <lineage>
        <taxon>Bacteria</taxon>
        <taxon>Pseudomonadati</taxon>
        <taxon>Bacteroidota</taxon>
        <taxon>Flavobacteriia</taxon>
        <taxon>Flavobacteriales</taxon>
        <taxon>Flavobacteriaceae</taxon>
        <taxon>Christiangramia</taxon>
    </lineage>
</organism>
<dbReference type="InterPro" id="IPR020094">
    <property type="entry name" value="TruA/RsuA/RluB/E/F_N"/>
</dbReference>
<dbReference type="EMBL" id="CU207366">
    <property type="protein sequence ID" value="CAL65409.1"/>
    <property type="molecule type" value="Genomic_DNA"/>
</dbReference>
<evidence type="ECO:0000256" key="1">
    <source>
        <dbReference type="ARBA" id="ARBA00009375"/>
    </source>
</evidence>
<keyword evidence="3 4" id="KW-0413">Isomerase</keyword>
<dbReference type="PANTHER" id="PTHR11142">
    <property type="entry name" value="PSEUDOURIDYLATE SYNTHASE"/>
    <property type="match status" value="1"/>
</dbReference>
<comment type="caution">
    <text evidence="4">Lacks conserved residue(s) required for the propagation of feature annotation.</text>
</comment>
<name>A0LYG4_CHRFK</name>
<dbReference type="EC" id="5.4.99.12" evidence="4"/>
<dbReference type="GO" id="GO:0016829">
    <property type="term" value="F:lyase activity"/>
    <property type="evidence" value="ECO:0007669"/>
    <property type="project" value="UniProtKB-KW"/>
</dbReference>
<dbReference type="CDD" id="cd02570">
    <property type="entry name" value="PseudoU_synth_EcTruA"/>
    <property type="match status" value="1"/>
</dbReference>
<dbReference type="InterPro" id="IPR001406">
    <property type="entry name" value="PsdUridine_synth_TruA"/>
</dbReference>
<dbReference type="HOGENOM" id="CLU_014673_0_1_10"/>
<dbReference type="FunFam" id="3.30.70.580:FF:000001">
    <property type="entry name" value="tRNA pseudouridine synthase A"/>
    <property type="match status" value="1"/>
</dbReference>
<dbReference type="InterPro" id="IPR020095">
    <property type="entry name" value="PsdUridine_synth_TruA_C"/>
</dbReference>
<evidence type="ECO:0000256" key="4">
    <source>
        <dbReference type="HAMAP-Rule" id="MF_00171"/>
    </source>
</evidence>
<proteinExistence type="inferred from homology"/>
<sequence>MHFANIKIKRSLRYFIELSYFGKAYHGWQIQPNSISVQEVIEKNLSKVLRSTIEIVGAGRTDAGVHAKQMFAHFDVDRVLDLELLKYKLNSMLPKDIAISDIFPVNKNVHARFDATSRSYEYHLIQEKDPFNRESAWFLKHEVKIEKMNMAAATLRGYTNFKCFSKSKTDVRTYNCRIDEAEWRMEGNLMVFHITADRFLRNMVRAVVGTLIEIGQNKHPVSYMHEVIKSEDRGKAGASVPAHGLYLTRIKYPENIRIE</sequence>
<dbReference type="SUPFAM" id="SSF55120">
    <property type="entry name" value="Pseudouridine synthase"/>
    <property type="match status" value="1"/>
</dbReference>
<keyword evidence="9" id="KW-0456">Lyase</keyword>
<dbReference type="GO" id="GO:0160147">
    <property type="term" value="F:tRNA pseudouridine(38-40) synthase activity"/>
    <property type="evidence" value="ECO:0007669"/>
    <property type="project" value="UniProtKB-EC"/>
</dbReference>
<dbReference type="GO" id="GO:0003723">
    <property type="term" value="F:RNA binding"/>
    <property type="evidence" value="ECO:0007669"/>
    <property type="project" value="InterPro"/>
</dbReference>
<comment type="similarity">
    <text evidence="1 4 7">Belongs to the tRNA pseudouridine synthase TruA family.</text>
</comment>
<evidence type="ECO:0000256" key="5">
    <source>
        <dbReference type="PIRSR" id="PIRSR001430-1"/>
    </source>
</evidence>
<evidence type="ECO:0000313" key="10">
    <source>
        <dbReference type="Proteomes" id="UP000000755"/>
    </source>
</evidence>
<dbReference type="NCBIfam" id="TIGR00071">
    <property type="entry name" value="hisT_truA"/>
    <property type="match status" value="1"/>
</dbReference>
<dbReference type="AlphaFoldDB" id="A0LYG4"/>
<comment type="function">
    <text evidence="4">Formation of pseudouridine at positions 38, 39 and 40 in the anticodon stem and loop of transfer RNAs.</text>
</comment>